<keyword evidence="3" id="KW-1185">Reference proteome</keyword>
<feature type="compositionally biased region" description="Gly residues" evidence="1">
    <location>
        <begin position="29"/>
        <end position="38"/>
    </location>
</feature>
<accession>A0ABP3AS38</accession>
<name>A0ABP3AS38_MYCUL</name>
<feature type="region of interest" description="Disordered" evidence="1">
    <location>
        <begin position="1"/>
        <end position="38"/>
    </location>
</feature>
<evidence type="ECO:0000313" key="2">
    <source>
        <dbReference type="EMBL" id="EUA93879.1"/>
    </source>
</evidence>
<dbReference type="Proteomes" id="UP000020681">
    <property type="component" value="Unassembled WGS sequence"/>
</dbReference>
<protein>
    <submittedName>
        <fullName evidence="2">Uncharacterized protein</fullName>
    </submittedName>
</protein>
<evidence type="ECO:0000256" key="1">
    <source>
        <dbReference type="SAM" id="MobiDB-lite"/>
    </source>
</evidence>
<gene>
    <name evidence="2" type="ORF">I551_8848</name>
</gene>
<organism evidence="2 3">
    <name type="scientific">Mycobacterium ulcerans str. Harvey</name>
    <dbReference type="NCBI Taxonomy" id="1299332"/>
    <lineage>
        <taxon>Bacteria</taxon>
        <taxon>Bacillati</taxon>
        <taxon>Actinomycetota</taxon>
        <taxon>Actinomycetes</taxon>
        <taxon>Mycobacteriales</taxon>
        <taxon>Mycobacteriaceae</taxon>
        <taxon>Mycobacterium</taxon>
        <taxon>Mycobacterium ulcerans group</taxon>
    </lineage>
</organism>
<sequence>MPMGRLDNGAAVGFVGNGGAAGRRDTHAGGNGGDAADR</sequence>
<dbReference type="EMBL" id="JAOL01000034">
    <property type="protein sequence ID" value="EUA93879.1"/>
    <property type="molecule type" value="Genomic_DNA"/>
</dbReference>
<reference evidence="2 3" key="1">
    <citation type="submission" date="2014-01" db="EMBL/GenBank/DDBJ databases">
        <authorList>
            <person name="Dobos K."/>
            <person name="Lenaerts A."/>
            <person name="Ordway D."/>
            <person name="DeGroote M.A."/>
            <person name="Parker T."/>
            <person name="Sizemore C."/>
            <person name="Tallon L.J."/>
            <person name="Sadzewicz L.K."/>
            <person name="Sengamalay N."/>
            <person name="Fraser C.M."/>
            <person name="Hine E."/>
            <person name="Shefchek K.A."/>
            <person name="Das S.P."/>
            <person name="Tettelin H."/>
        </authorList>
    </citation>
    <scope>NUCLEOTIDE SEQUENCE [LARGE SCALE GENOMIC DNA]</scope>
    <source>
        <strain evidence="2 3">Harvey</strain>
    </source>
</reference>
<proteinExistence type="predicted"/>
<evidence type="ECO:0000313" key="3">
    <source>
        <dbReference type="Proteomes" id="UP000020681"/>
    </source>
</evidence>
<comment type="caution">
    <text evidence="2">The sequence shown here is derived from an EMBL/GenBank/DDBJ whole genome shotgun (WGS) entry which is preliminary data.</text>
</comment>